<evidence type="ECO:0000313" key="10">
    <source>
        <dbReference type="Proteomes" id="UP000292402"/>
    </source>
</evidence>
<evidence type="ECO:0000259" key="8">
    <source>
        <dbReference type="PROSITE" id="PS51684"/>
    </source>
</evidence>
<accession>A0A4Q4LYQ7</accession>
<dbReference type="GO" id="GO:0102522">
    <property type="term" value="F:tRNA 4-demethylwyosine alpha-amino-alpha-carboxypropyltransferase activity"/>
    <property type="evidence" value="ECO:0007669"/>
    <property type="project" value="UniProtKB-EC"/>
</dbReference>
<name>A0A4Q4LYQ7_9PLEO</name>
<dbReference type="AlphaFoldDB" id="A0A4Q4LYQ7"/>
<dbReference type="InterPro" id="IPR056743">
    <property type="entry name" value="TRM5-TYW2-like_MTfase"/>
</dbReference>
<dbReference type="GO" id="GO:0005737">
    <property type="term" value="C:cytoplasm"/>
    <property type="evidence" value="ECO:0007669"/>
    <property type="project" value="TreeGrafter"/>
</dbReference>
<dbReference type="EMBL" id="PDXA01000085">
    <property type="protein sequence ID" value="RYN27816.1"/>
    <property type="molecule type" value="Genomic_DNA"/>
</dbReference>
<comment type="catalytic activity">
    <reaction evidence="6">
        <text>4-demethylwyosine(37) in tRNA(Phe) + S-adenosyl-L-methionine = 4-demethyl-7-[(3S)-3-amino-3-carboxypropyl]wyosine(37) in tRNA(Phe) + S-methyl-5'-thioadenosine + H(+)</text>
        <dbReference type="Rhea" id="RHEA:36355"/>
        <dbReference type="Rhea" id="RHEA-COMP:10164"/>
        <dbReference type="Rhea" id="RHEA-COMP:10378"/>
        <dbReference type="ChEBI" id="CHEBI:15378"/>
        <dbReference type="ChEBI" id="CHEBI:17509"/>
        <dbReference type="ChEBI" id="CHEBI:59789"/>
        <dbReference type="ChEBI" id="CHEBI:64315"/>
        <dbReference type="ChEBI" id="CHEBI:73550"/>
        <dbReference type="EC" id="2.5.1.114"/>
    </reaction>
</comment>
<dbReference type="Gene3D" id="3.40.50.150">
    <property type="entry name" value="Vaccinia Virus protein VP39"/>
    <property type="match status" value="1"/>
</dbReference>
<dbReference type="SUPFAM" id="SSF53335">
    <property type="entry name" value="S-adenosyl-L-methionine-dependent methyltransferases"/>
    <property type="match status" value="1"/>
</dbReference>
<evidence type="ECO:0000256" key="5">
    <source>
        <dbReference type="ARBA" id="ARBA00022694"/>
    </source>
</evidence>
<dbReference type="PROSITE" id="PS51684">
    <property type="entry name" value="SAM_MT_TRM5_TYW2"/>
    <property type="match status" value="1"/>
</dbReference>
<keyword evidence="5" id="KW-0819">tRNA processing</keyword>
<comment type="caution">
    <text evidence="9">The sequence shown here is derived from an EMBL/GenBank/DDBJ whole genome shotgun (WGS) entry which is preliminary data.</text>
</comment>
<protein>
    <recommendedName>
        <fullName evidence="2">tRNA(Phe) (4-demethylwyosine(37)-C(7)) aminocarboxypropyltransferase</fullName>
        <ecNumber evidence="2">2.5.1.114</ecNumber>
    </recommendedName>
</protein>
<evidence type="ECO:0000256" key="2">
    <source>
        <dbReference type="ARBA" id="ARBA00012265"/>
    </source>
</evidence>
<dbReference type="GO" id="GO:0008175">
    <property type="term" value="F:tRNA methyltransferase activity"/>
    <property type="evidence" value="ECO:0007669"/>
    <property type="project" value="TreeGrafter"/>
</dbReference>
<dbReference type="InterPro" id="IPR029063">
    <property type="entry name" value="SAM-dependent_MTases_sf"/>
</dbReference>
<dbReference type="GO" id="GO:0031591">
    <property type="term" value="P:wybutosine biosynthetic process"/>
    <property type="evidence" value="ECO:0007669"/>
    <property type="project" value="TreeGrafter"/>
</dbReference>
<dbReference type="GO" id="GO:0030488">
    <property type="term" value="P:tRNA methylation"/>
    <property type="evidence" value="ECO:0007669"/>
    <property type="project" value="TreeGrafter"/>
</dbReference>
<keyword evidence="4" id="KW-0949">S-adenosyl-L-methionine</keyword>
<dbReference type="EC" id="2.5.1.114" evidence="2"/>
<evidence type="ECO:0000256" key="3">
    <source>
        <dbReference type="ARBA" id="ARBA00022679"/>
    </source>
</evidence>
<evidence type="ECO:0000256" key="6">
    <source>
        <dbReference type="ARBA" id="ARBA00049400"/>
    </source>
</evidence>
<evidence type="ECO:0000256" key="7">
    <source>
        <dbReference type="SAM" id="MobiDB-lite"/>
    </source>
</evidence>
<dbReference type="PANTHER" id="PTHR23245:SF25">
    <property type="entry name" value="TRNA WYBUTOSINE-SYNTHESIZING PROTEIN 2 HOMOLOG"/>
    <property type="match status" value="1"/>
</dbReference>
<evidence type="ECO:0000256" key="4">
    <source>
        <dbReference type="ARBA" id="ARBA00022691"/>
    </source>
</evidence>
<proteinExistence type="predicted"/>
<dbReference type="InterPro" id="IPR030382">
    <property type="entry name" value="MeTrfase_TRM5/TYW2"/>
</dbReference>
<dbReference type="Proteomes" id="UP000292402">
    <property type="component" value="Unassembled WGS sequence"/>
</dbReference>
<feature type="domain" description="SAM-dependent methyltransferase TRM5/TYW2-type" evidence="8">
    <location>
        <begin position="285"/>
        <end position="600"/>
    </location>
</feature>
<feature type="compositionally biased region" description="Basic and acidic residues" evidence="7">
    <location>
        <begin position="58"/>
        <end position="67"/>
    </location>
</feature>
<dbReference type="PANTHER" id="PTHR23245">
    <property type="entry name" value="TRNA METHYLTRANSFERASE"/>
    <property type="match status" value="1"/>
</dbReference>
<sequence length="600" mass="66414">MEQLSSSKITLIVPKQHVKTVKQALERAGQLDRSSKITPESPNKKEHTSPRNVVVSRNGDDRAEPDRSLAATPADTPVAIQGPSSSSQQTQFPELCSDAICGRYIYPESFQDDFQLEDQIRTYQSSSHTTTTLCDSSDRVSGSKEQQRMCIPTSILYPQHSDGLERILNAQETSDLKLRVLQDLGLSALSQDVSISHDAPVTTLAPRRTNRNPVHKALEESLTSFLGLLPSSQALTVEALVSNFPEGYSVYSPMLLLPHNAFSSAPWKSLIATHSVNSDAMISLWQSMAKAVGATHVAINSPIPLSTRTTVASSAEMTNSENILRSPVNLTPLYGDFGSTPTPQTISNPTATDFANALWVTARQNGIWQTWAPLYTMFSRGNVREKARILNLPTLTTGLDTASAAVDLYAGIGYFAFSYRKSSQALEKGIKQVLCWEINPWSVEGLRRGAEMNKWTCRVLKQEDILRLRQRGQPDHSDLDDADFVVLETSNEAADLDYPSLRSPRLPVRHVNLGLLPSSKLSWRVAVAMLDTKRQGWIHVHENVNVKDVESMKNEVEKTFQDLLYTIDGGLERRVCVVHVERVKMYAPGVVHCVFDVCVG</sequence>
<comment type="pathway">
    <text evidence="1">tRNA modification; wybutosine-tRNA(Phe) biosynthesis.</text>
</comment>
<reference evidence="10" key="1">
    <citation type="journal article" date="2019" name="bioRxiv">
        <title>Genomics, evolutionary history and diagnostics of the Alternaria alternata species group including apple and Asian pear pathotypes.</title>
        <authorList>
            <person name="Armitage A.D."/>
            <person name="Cockerton H.M."/>
            <person name="Sreenivasaprasad S."/>
            <person name="Woodhall J.W."/>
            <person name="Lane C.R."/>
            <person name="Harrison R.J."/>
            <person name="Clarkson J.P."/>
        </authorList>
    </citation>
    <scope>NUCLEOTIDE SEQUENCE [LARGE SCALE GENOMIC DNA]</scope>
    <source>
        <strain evidence="10">FERA 1082</strain>
    </source>
</reference>
<evidence type="ECO:0000256" key="1">
    <source>
        <dbReference type="ARBA" id="ARBA00004797"/>
    </source>
</evidence>
<evidence type="ECO:0000313" key="9">
    <source>
        <dbReference type="EMBL" id="RYN27816.1"/>
    </source>
</evidence>
<dbReference type="Pfam" id="PF02475">
    <property type="entry name" value="TRM5-TYW2_MTfase"/>
    <property type="match status" value="1"/>
</dbReference>
<feature type="region of interest" description="Disordered" evidence="7">
    <location>
        <begin position="25"/>
        <end position="91"/>
    </location>
</feature>
<feature type="compositionally biased region" description="Polar residues" evidence="7">
    <location>
        <begin position="82"/>
        <end position="91"/>
    </location>
</feature>
<keyword evidence="3" id="KW-0808">Transferase</keyword>
<organism evidence="9 10">
    <name type="scientific">Alternaria tenuissima</name>
    <dbReference type="NCBI Taxonomy" id="119927"/>
    <lineage>
        <taxon>Eukaryota</taxon>
        <taxon>Fungi</taxon>
        <taxon>Dikarya</taxon>
        <taxon>Ascomycota</taxon>
        <taxon>Pezizomycotina</taxon>
        <taxon>Dothideomycetes</taxon>
        <taxon>Pleosporomycetidae</taxon>
        <taxon>Pleosporales</taxon>
        <taxon>Pleosporineae</taxon>
        <taxon>Pleosporaceae</taxon>
        <taxon>Alternaria</taxon>
        <taxon>Alternaria sect. Alternaria</taxon>
        <taxon>Alternaria alternata complex</taxon>
    </lineage>
</organism>
<gene>
    <name evidence="9" type="ORF">AA0114_g12511</name>
</gene>